<evidence type="ECO:0000313" key="3">
    <source>
        <dbReference type="Proteomes" id="UP001305414"/>
    </source>
</evidence>
<sequence>MPRKVIMLVGAPAAHALDWTESNLLNHFLQPFASFLHLEASPESFSREMSFLSTPDTAVWRSIPLHKERLPTGFSQTHALAHAYQGNPEFFTTLTRSFDTTSDLSEDVLDRDIADRFYDHSVALHGDVPSSQLPATSFATEATEGSSFEVTGDFTEETSTQLDGTTMLHNFQQEDVVTHLSDLEDLPDAKYLQSILPQTMTVNLIVGIISIAEPRTVRTRWGEMKSLVELLVADETRSGFSVTFWMSSESSETNQLVCSLRRQDIVLLRNIALSVFMKKVHGHSLRKGHTKIDLLHRRRIDKDDTGGMYSMKDVASTRRAHPQLAKTREVWQWLLHFVGDGGTSLGKRRHNGKPIRRWNLPPDDTQ</sequence>
<proteinExistence type="predicted"/>
<dbReference type="SUPFAM" id="SSF50249">
    <property type="entry name" value="Nucleic acid-binding proteins"/>
    <property type="match status" value="1"/>
</dbReference>
<name>A0AAN7UDY4_9PEZI</name>
<dbReference type="Gene3D" id="2.40.50.140">
    <property type="entry name" value="Nucleic acid-binding proteins"/>
    <property type="match status" value="1"/>
</dbReference>
<gene>
    <name evidence="2" type="ORF">RRF57_002058</name>
</gene>
<organism evidence="2 3">
    <name type="scientific">Xylaria bambusicola</name>
    <dbReference type="NCBI Taxonomy" id="326684"/>
    <lineage>
        <taxon>Eukaryota</taxon>
        <taxon>Fungi</taxon>
        <taxon>Dikarya</taxon>
        <taxon>Ascomycota</taxon>
        <taxon>Pezizomycotina</taxon>
        <taxon>Sordariomycetes</taxon>
        <taxon>Xylariomycetidae</taxon>
        <taxon>Xylariales</taxon>
        <taxon>Xylariaceae</taxon>
        <taxon>Xylaria</taxon>
    </lineage>
</organism>
<reference evidence="2 3" key="1">
    <citation type="submission" date="2023-10" db="EMBL/GenBank/DDBJ databases">
        <title>Draft genome sequence of Xylaria bambusicola isolate GMP-LS, the root and basal stem rot pathogen of sugarcane in Indonesia.</title>
        <authorList>
            <person name="Selvaraj P."/>
            <person name="Muralishankar V."/>
            <person name="Muruganantham S."/>
            <person name="Sp S."/>
            <person name="Haryani S."/>
            <person name="Lau K.J.X."/>
            <person name="Naqvi N.I."/>
        </authorList>
    </citation>
    <scope>NUCLEOTIDE SEQUENCE [LARGE SCALE GENOMIC DNA]</scope>
    <source>
        <strain evidence="2">GMP-LS</strain>
    </source>
</reference>
<dbReference type="EMBL" id="JAWHQM010000003">
    <property type="protein sequence ID" value="KAK5626343.1"/>
    <property type="molecule type" value="Genomic_DNA"/>
</dbReference>
<dbReference type="Proteomes" id="UP001305414">
    <property type="component" value="Unassembled WGS sequence"/>
</dbReference>
<feature type="region of interest" description="Disordered" evidence="1">
    <location>
        <begin position="345"/>
        <end position="366"/>
    </location>
</feature>
<feature type="compositionally biased region" description="Basic residues" evidence="1">
    <location>
        <begin position="346"/>
        <end position="356"/>
    </location>
</feature>
<evidence type="ECO:0000313" key="2">
    <source>
        <dbReference type="EMBL" id="KAK5626343.1"/>
    </source>
</evidence>
<accession>A0AAN7UDY4</accession>
<keyword evidence="3" id="KW-1185">Reference proteome</keyword>
<dbReference type="AlphaFoldDB" id="A0AAN7UDY4"/>
<evidence type="ECO:0000256" key="1">
    <source>
        <dbReference type="SAM" id="MobiDB-lite"/>
    </source>
</evidence>
<dbReference type="InterPro" id="IPR012340">
    <property type="entry name" value="NA-bd_OB-fold"/>
</dbReference>
<comment type="caution">
    <text evidence="2">The sequence shown here is derived from an EMBL/GenBank/DDBJ whole genome shotgun (WGS) entry which is preliminary data.</text>
</comment>
<protein>
    <submittedName>
        <fullName evidence="2">Uncharacterized protein</fullName>
    </submittedName>
</protein>